<name>A0ABV8GI36_9ACTN</name>
<accession>A0ABV8GI36</accession>
<keyword evidence="1" id="KW-0732">Signal</keyword>
<gene>
    <name evidence="2" type="ORF">ACFOY2_32670</name>
</gene>
<dbReference type="RefSeq" id="WP_379531955.1">
    <property type="nucleotide sequence ID" value="NZ_JBHSBI010000019.1"/>
</dbReference>
<keyword evidence="3" id="KW-1185">Reference proteome</keyword>
<dbReference type="Proteomes" id="UP001595851">
    <property type="component" value="Unassembled WGS sequence"/>
</dbReference>
<evidence type="ECO:0000313" key="2">
    <source>
        <dbReference type="EMBL" id="MFC4012027.1"/>
    </source>
</evidence>
<feature type="chain" id="PRO_5045219797" evidence="1">
    <location>
        <begin position="27"/>
        <end position="166"/>
    </location>
</feature>
<protein>
    <submittedName>
        <fullName evidence="2">Uncharacterized protein</fullName>
    </submittedName>
</protein>
<proteinExistence type="predicted"/>
<feature type="signal peptide" evidence="1">
    <location>
        <begin position="1"/>
        <end position="26"/>
    </location>
</feature>
<dbReference type="EMBL" id="JBHSBI010000019">
    <property type="protein sequence ID" value="MFC4012027.1"/>
    <property type="molecule type" value="Genomic_DNA"/>
</dbReference>
<evidence type="ECO:0000313" key="3">
    <source>
        <dbReference type="Proteomes" id="UP001595851"/>
    </source>
</evidence>
<organism evidence="2 3">
    <name type="scientific">Nonomuraea purpurea</name>
    <dbReference type="NCBI Taxonomy" id="1849276"/>
    <lineage>
        <taxon>Bacteria</taxon>
        <taxon>Bacillati</taxon>
        <taxon>Actinomycetota</taxon>
        <taxon>Actinomycetes</taxon>
        <taxon>Streptosporangiales</taxon>
        <taxon>Streptosporangiaceae</taxon>
        <taxon>Nonomuraea</taxon>
    </lineage>
</organism>
<reference evidence="3" key="1">
    <citation type="journal article" date="2019" name="Int. J. Syst. Evol. Microbiol.">
        <title>The Global Catalogue of Microorganisms (GCM) 10K type strain sequencing project: providing services to taxonomists for standard genome sequencing and annotation.</title>
        <authorList>
            <consortium name="The Broad Institute Genomics Platform"/>
            <consortium name="The Broad Institute Genome Sequencing Center for Infectious Disease"/>
            <person name="Wu L."/>
            <person name="Ma J."/>
        </authorList>
    </citation>
    <scope>NUCLEOTIDE SEQUENCE [LARGE SCALE GENOMIC DNA]</scope>
    <source>
        <strain evidence="3">TBRC 1276</strain>
    </source>
</reference>
<evidence type="ECO:0000256" key="1">
    <source>
        <dbReference type="SAM" id="SignalP"/>
    </source>
</evidence>
<sequence>MRHARAATLLTAAVLTIPLGAAPAHAAAGTTIRTLSLNEITTEPVGRVGKTATITGTVATDPSGTVIARKDIPGHTLWNRTLGDTCTLMVSILQEGGRRRGGGETTIPCGQRNVPWTVTTTRLNEITTLRCGVLTDVSVRVRQSLMRGGTFTVAKGDASLMPACGR</sequence>
<comment type="caution">
    <text evidence="2">The sequence shown here is derived from an EMBL/GenBank/DDBJ whole genome shotgun (WGS) entry which is preliminary data.</text>
</comment>